<dbReference type="EMBL" id="LOPU01000029">
    <property type="protein sequence ID" value="KTG09094.1"/>
    <property type="molecule type" value="Genomic_DNA"/>
</dbReference>
<dbReference type="STRING" id="1514971.AUR64_14955"/>
<dbReference type="Proteomes" id="UP000054387">
    <property type="component" value="Unassembled WGS sequence"/>
</dbReference>
<evidence type="ECO:0000313" key="3">
    <source>
        <dbReference type="Proteomes" id="UP000054387"/>
    </source>
</evidence>
<organism evidence="2 3">
    <name type="scientific">Haloprofundus marisrubri</name>
    <dbReference type="NCBI Taxonomy" id="1514971"/>
    <lineage>
        <taxon>Archaea</taxon>
        <taxon>Methanobacteriati</taxon>
        <taxon>Methanobacteriota</taxon>
        <taxon>Stenosarchaea group</taxon>
        <taxon>Halobacteria</taxon>
        <taxon>Halobacteriales</taxon>
        <taxon>Haloferacaceae</taxon>
        <taxon>Haloprofundus</taxon>
    </lineage>
</organism>
<evidence type="ECO:0000313" key="2">
    <source>
        <dbReference type="EMBL" id="KTG09094.1"/>
    </source>
</evidence>
<comment type="caution">
    <text evidence="2">The sequence shown here is derived from an EMBL/GenBank/DDBJ whole genome shotgun (WGS) entry which is preliminary data.</text>
</comment>
<dbReference type="Pfam" id="PF26397">
    <property type="entry name" value="DUF8097"/>
    <property type="match status" value="1"/>
</dbReference>
<keyword evidence="3" id="KW-1185">Reference proteome</keyword>
<dbReference type="InterPro" id="IPR058410">
    <property type="entry name" value="DUF8097"/>
</dbReference>
<dbReference type="AlphaFoldDB" id="A0A0W1R6H5"/>
<evidence type="ECO:0000259" key="1">
    <source>
        <dbReference type="Pfam" id="PF26397"/>
    </source>
</evidence>
<sequence length="122" mass="13982">MVRRRIGALLQLVFSVLLLLFERWVREEAAKRGEPVSSSPKTIASSTLYHLGYLWLRDRDVGGIRTNRLRAFGFQLAQSRLSNRLFLQSDDGEHDYLLGFALATIGYRLWYGVLRPLPGSED</sequence>
<feature type="domain" description="DUF8097" evidence="1">
    <location>
        <begin position="1"/>
        <end position="121"/>
    </location>
</feature>
<accession>A0A0W1R6H5</accession>
<dbReference type="OrthoDB" id="209828at2157"/>
<name>A0A0W1R6H5_9EURY</name>
<dbReference type="RefSeq" id="WP_058582247.1">
    <property type="nucleotide sequence ID" value="NZ_LOPU01000029.1"/>
</dbReference>
<reference evidence="2 3" key="1">
    <citation type="submission" date="2015-12" db="EMBL/GenBank/DDBJ databases">
        <title>Haloprofundus marisrubri gen. nov., sp. nov., an extremely halophilic archaeon isolated from the Discovery deep brine-seawater interface in the Red Sea.</title>
        <authorList>
            <person name="Zhang G."/>
            <person name="Stingl U."/>
            <person name="Rashid M."/>
        </authorList>
    </citation>
    <scope>NUCLEOTIDE SEQUENCE [LARGE SCALE GENOMIC DNA]</scope>
    <source>
        <strain evidence="2 3">SB9</strain>
    </source>
</reference>
<proteinExistence type="predicted"/>
<protein>
    <recommendedName>
        <fullName evidence="1">DUF8097 domain-containing protein</fullName>
    </recommendedName>
</protein>
<gene>
    <name evidence="2" type="ORF">AUR64_14955</name>
</gene>